<evidence type="ECO:0000313" key="11">
    <source>
        <dbReference type="Proteomes" id="UP000597338"/>
    </source>
</evidence>
<keyword evidence="3 7" id="KW-0812">Transmembrane</keyword>
<comment type="caution">
    <text evidence="10">The sequence shown here is derived from an EMBL/GenBank/DDBJ whole genome shotgun (WGS) entry which is preliminary data.</text>
</comment>
<dbReference type="Proteomes" id="UP000597338">
    <property type="component" value="Unassembled WGS sequence"/>
</dbReference>
<dbReference type="RefSeq" id="WP_188750258.1">
    <property type="nucleotide sequence ID" value="NZ_BMIK01000005.1"/>
</dbReference>
<dbReference type="Gene3D" id="3.40.50.300">
    <property type="entry name" value="P-loop containing nucleotide triphosphate hydrolases"/>
    <property type="match status" value="1"/>
</dbReference>
<evidence type="ECO:0000256" key="1">
    <source>
        <dbReference type="ARBA" id="ARBA00004651"/>
    </source>
</evidence>
<evidence type="ECO:0000259" key="8">
    <source>
        <dbReference type="Pfam" id="PF12696"/>
    </source>
</evidence>
<reference evidence="11" key="1">
    <citation type="journal article" date="2019" name="Int. J. Syst. Evol. Microbiol.">
        <title>The Global Catalogue of Microorganisms (GCM) 10K type strain sequencing project: providing services to taxonomists for standard genome sequencing and annotation.</title>
        <authorList>
            <consortium name="The Broad Institute Genomics Platform"/>
            <consortium name="The Broad Institute Genome Sequencing Center for Infectious Disease"/>
            <person name="Wu L."/>
            <person name="Ma J."/>
        </authorList>
    </citation>
    <scope>NUCLEOTIDE SEQUENCE [LARGE SCALE GENOMIC DNA]</scope>
    <source>
        <strain evidence="11">CGMCC 1.15342</strain>
    </source>
</reference>
<keyword evidence="5 7" id="KW-0472">Membrane</keyword>
<keyword evidence="2" id="KW-1003">Cell membrane</keyword>
<feature type="domain" description="YWFCY" evidence="9">
    <location>
        <begin position="46"/>
        <end position="152"/>
    </location>
</feature>
<feature type="region of interest" description="Disordered" evidence="6">
    <location>
        <begin position="656"/>
        <end position="679"/>
    </location>
</feature>
<name>A0ABQ1LVK3_9SPHI</name>
<dbReference type="PANTHER" id="PTHR37937">
    <property type="entry name" value="CONJUGATIVE TRANSFER: DNA TRANSPORT"/>
    <property type="match status" value="1"/>
</dbReference>
<dbReference type="InterPro" id="IPR027417">
    <property type="entry name" value="P-loop_NTPase"/>
</dbReference>
<feature type="transmembrane region" description="Helical" evidence="7">
    <location>
        <begin position="63"/>
        <end position="81"/>
    </location>
</feature>
<accession>A0ABQ1LVK3</accession>
<keyword evidence="11" id="KW-1185">Reference proteome</keyword>
<evidence type="ECO:0000256" key="5">
    <source>
        <dbReference type="ARBA" id="ARBA00023136"/>
    </source>
</evidence>
<dbReference type="PANTHER" id="PTHR37937:SF1">
    <property type="entry name" value="CONJUGATIVE TRANSFER: DNA TRANSPORT"/>
    <property type="match status" value="1"/>
</dbReference>
<dbReference type="Pfam" id="PF14293">
    <property type="entry name" value="YWFCY"/>
    <property type="match status" value="1"/>
</dbReference>
<evidence type="ECO:0000313" key="10">
    <source>
        <dbReference type="EMBL" id="GGC28390.1"/>
    </source>
</evidence>
<evidence type="ECO:0000256" key="2">
    <source>
        <dbReference type="ARBA" id="ARBA00022475"/>
    </source>
</evidence>
<evidence type="ECO:0000256" key="7">
    <source>
        <dbReference type="SAM" id="Phobius"/>
    </source>
</evidence>
<gene>
    <name evidence="10" type="ORF">GCM10011386_20530</name>
</gene>
<proteinExistence type="predicted"/>
<dbReference type="EMBL" id="BMIK01000005">
    <property type="protein sequence ID" value="GGC28390.1"/>
    <property type="molecule type" value="Genomic_DNA"/>
</dbReference>
<feature type="transmembrane region" description="Helical" evidence="7">
    <location>
        <begin position="12"/>
        <end position="32"/>
    </location>
</feature>
<feature type="domain" description="TraD/TraG TraM recognition site" evidence="8">
    <location>
        <begin position="464"/>
        <end position="579"/>
    </location>
</feature>
<dbReference type="SUPFAM" id="SSF52540">
    <property type="entry name" value="P-loop containing nucleoside triphosphate hydrolases"/>
    <property type="match status" value="1"/>
</dbReference>
<organism evidence="10 11">
    <name type="scientific">Parapedobacter defluvii</name>
    <dbReference type="NCBI Taxonomy" id="2045106"/>
    <lineage>
        <taxon>Bacteria</taxon>
        <taxon>Pseudomonadati</taxon>
        <taxon>Bacteroidota</taxon>
        <taxon>Sphingobacteriia</taxon>
        <taxon>Sphingobacteriales</taxon>
        <taxon>Sphingobacteriaceae</taxon>
        <taxon>Parapedobacter</taxon>
    </lineage>
</organism>
<keyword evidence="4 7" id="KW-1133">Transmembrane helix</keyword>
<dbReference type="InterPro" id="IPR025988">
    <property type="entry name" value="YWFCY_dom"/>
</dbReference>
<dbReference type="InterPro" id="IPR032689">
    <property type="entry name" value="TraG-D_C"/>
</dbReference>
<dbReference type="Pfam" id="PF12696">
    <property type="entry name" value="TraG-D_C"/>
    <property type="match status" value="1"/>
</dbReference>
<evidence type="ECO:0000256" key="3">
    <source>
        <dbReference type="ARBA" id="ARBA00022692"/>
    </source>
</evidence>
<evidence type="ECO:0000256" key="4">
    <source>
        <dbReference type="ARBA" id="ARBA00022989"/>
    </source>
</evidence>
<feature type="transmembrane region" description="Helical" evidence="7">
    <location>
        <begin position="93"/>
        <end position="113"/>
    </location>
</feature>
<evidence type="ECO:0000259" key="9">
    <source>
        <dbReference type="Pfam" id="PF14293"/>
    </source>
</evidence>
<comment type="subcellular location">
    <subcellularLocation>
        <location evidence="1">Cell membrane</location>
        <topology evidence="1">Multi-pass membrane protein</topology>
    </subcellularLocation>
</comment>
<evidence type="ECO:0000256" key="6">
    <source>
        <dbReference type="SAM" id="MobiDB-lite"/>
    </source>
</evidence>
<dbReference type="InterPro" id="IPR051539">
    <property type="entry name" value="T4SS-coupling_protein"/>
</dbReference>
<sequence>MEETKEQQAMLRFLQFGIYLSVAIDILMFIYAEKVAVSPISERYGFSHFLERLARIAIYHYPLHSKLFTLILICLVSIGTLSRKEKDLNPKNAIAYPLVAGLLLLSASLWFYGKQGGWPLPYTSWYDLGYIGCSIIGTLLLHTAMDNVSKIIGSRIGKDRWNVEEESFMQPTKPKITPNAVNIPMLFYYKKKVRKGYIVLENLFRGCLVIGTPGSGKSFSVFMPIIRQLVALEWTLCVFDFKFPDLGEVTYYHYLLGKQQGKLKDFQFHVINLNEPEKSRRINPWRSDYLQTLAEASETAEALVEAMKKGDKASGSDQFFTQSAVNFLAACIYFFSKYEGGRYSSFPHVLAFLNRSYEEIFTVLFSNKELGSLLSPFMTAYKARAFDQLEGQVGTLKIFISRLATKETFWVFSGDDFDLKISNPKAPSILILASNPNTQSTNSASYSVVINRITKLINTRGNIPVGLVVDEAPTLYIFKVQDIISQARSNRVSAILGVQGLTMFRQQYGKETADTITSIVGNILSGSIRDKDGLEWMERLFGKVKQMGESLSIDRTKTSLSINEKLEPLIPAGKIASLKAGEMVGILASDAVDKYTGQFETSAVNCRIDLDLEAIRKEEEAYPDLPIFYDFGDRKNEILMQNFDRINKEIQDVVSKFKPATPPRPAPQGKGSMRPGFRQ</sequence>
<dbReference type="CDD" id="cd01127">
    <property type="entry name" value="TrwB_TraG_TraD_VirD4"/>
    <property type="match status" value="1"/>
</dbReference>
<protein>
    <submittedName>
        <fullName evidence="10">Mobilization protein</fullName>
    </submittedName>
</protein>